<sequence>MYLPMVSRMSMVSRKNATVIDLTQSRVSIDFSCTISKIQNTGHSHLISPREVVQACF</sequence>
<gene>
    <name evidence="1" type="ORF">B296_00045477</name>
</gene>
<evidence type="ECO:0000313" key="2">
    <source>
        <dbReference type="Proteomes" id="UP000287651"/>
    </source>
</evidence>
<dbReference type="EMBL" id="AMZH03029903">
    <property type="protein sequence ID" value="RRT33099.1"/>
    <property type="molecule type" value="Genomic_DNA"/>
</dbReference>
<proteinExistence type="predicted"/>
<evidence type="ECO:0000313" key="1">
    <source>
        <dbReference type="EMBL" id="RRT33099.1"/>
    </source>
</evidence>
<organism evidence="1 2">
    <name type="scientific">Ensete ventricosum</name>
    <name type="common">Abyssinian banana</name>
    <name type="synonym">Musa ensete</name>
    <dbReference type="NCBI Taxonomy" id="4639"/>
    <lineage>
        <taxon>Eukaryota</taxon>
        <taxon>Viridiplantae</taxon>
        <taxon>Streptophyta</taxon>
        <taxon>Embryophyta</taxon>
        <taxon>Tracheophyta</taxon>
        <taxon>Spermatophyta</taxon>
        <taxon>Magnoliopsida</taxon>
        <taxon>Liliopsida</taxon>
        <taxon>Zingiberales</taxon>
        <taxon>Musaceae</taxon>
        <taxon>Ensete</taxon>
    </lineage>
</organism>
<protein>
    <submittedName>
        <fullName evidence="1">Uncharacterized protein</fullName>
    </submittedName>
</protein>
<reference evidence="1 2" key="1">
    <citation type="journal article" date="2014" name="Agronomy (Basel)">
        <title>A Draft Genome Sequence for Ensete ventricosum, the Drought-Tolerant Tree Against Hunger.</title>
        <authorList>
            <person name="Harrison J."/>
            <person name="Moore K.A."/>
            <person name="Paszkiewicz K."/>
            <person name="Jones T."/>
            <person name="Grant M."/>
            <person name="Ambacheew D."/>
            <person name="Muzemil S."/>
            <person name="Studholme D.J."/>
        </authorList>
    </citation>
    <scope>NUCLEOTIDE SEQUENCE [LARGE SCALE GENOMIC DNA]</scope>
</reference>
<dbReference type="AlphaFoldDB" id="A0A426X0U8"/>
<accession>A0A426X0U8</accession>
<comment type="caution">
    <text evidence="1">The sequence shown here is derived from an EMBL/GenBank/DDBJ whole genome shotgun (WGS) entry which is preliminary data.</text>
</comment>
<dbReference type="Proteomes" id="UP000287651">
    <property type="component" value="Unassembled WGS sequence"/>
</dbReference>
<name>A0A426X0U8_ENSVE</name>